<evidence type="ECO:0000256" key="2">
    <source>
        <dbReference type="ARBA" id="ARBA00022448"/>
    </source>
</evidence>
<evidence type="ECO:0000256" key="5">
    <source>
        <dbReference type="ARBA" id="ARBA00023136"/>
    </source>
</evidence>
<name>A0A4T0UM80_9NEIS</name>
<reference evidence="8 9" key="1">
    <citation type="submission" date="2019-04" db="EMBL/GenBank/DDBJ databases">
        <title>Crenobacter sp. nov.</title>
        <authorList>
            <person name="Shi S."/>
        </authorList>
    </citation>
    <scope>NUCLEOTIDE SEQUENCE [LARGE SCALE GENOMIC DNA]</scope>
    <source>
        <strain evidence="8 9">GY 70310</strain>
    </source>
</reference>
<dbReference type="OrthoDB" id="7066727at2"/>
<organism evidence="8 9">
    <name type="scientific">Crenobacter intestini</name>
    <dbReference type="NCBI Taxonomy" id="2563443"/>
    <lineage>
        <taxon>Bacteria</taxon>
        <taxon>Pseudomonadati</taxon>
        <taxon>Pseudomonadota</taxon>
        <taxon>Betaproteobacteria</taxon>
        <taxon>Neisseriales</taxon>
        <taxon>Neisseriaceae</taxon>
        <taxon>Crenobacter</taxon>
    </lineage>
</organism>
<feature type="transmembrane region" description="Helical" evidence="6">
    <location>
        <begin position="331"/>
        <end position="352"/>
    </location>
</feature>
<dbReference type="PROSITE" id="PS50850">
    <property type="entry name" value="MFS"/>
    <property type="match status" value="1"/>
</dbReference>
<dbReference type="InterPro" id="IPR020846">
    <property type="entry name" value="MFS_dom"/>
</dbReference>
<protein>
    <submittedName>
        <fullName evidence="8">MFS transporter</fullName>
    </submittedName>
</protein>
<dbReference type="Proteomes" id="UP000308891">
    <property type="component" value="Unassembled WGS sequence"/>
</dbReference>
<dbReference type="GO" id="GO:0022857">
    <property type="term" value="F:transmembrane transporter activity"/>
    <property type="evidence" value="ECO:0007669"/>
    <property type="project" value="InterPro"/>
</dbReference>
<dbReference type="Gene3D" id="1.20.1250.20">
    <property type="entry name" value="MFS general substrate transporter like domains"/>
    <property type="match status" value="2"/>
</dbReference>
<feature type="transmembrane region" description="Helical" evidence="6">
    <location>
        <begin position="364"/>
        <end position="384"/>
    </location>
</feature>
<dbReference type="EMBL" id="STGJ01000015">
    <property type="protein sequence ID" value="TIC79790.1"/>
    <property type="molecule type" value="Genomic_DNA"/>
</dbReference>
<evidence type="ECO:0000313" key="9">
    <source>
        <dbReference type="Proteomes" id="UP000308891"/>
    </source>
</evidence>
<sequence length="436" mass="45009">MHANTPAAPTWRSHWALALAALAYVCNYVDRLLMSILIEPVKAEFGVSDTEIGLLSGLVFGLFYSLAGLPLGRLADRVGPVPVIAGSAIAFSGITMLCGLAGSFGALLAARIGVAIAEAGGMAPSVALISQLYPARQRSRALAAFMMGPSLGAIVGLAAGGWVAHHYGWRMAFILVGAPGVLIGALMWLTVNNRKPEVQAAAQQEGWGASLSAIVRTAGFRWILASVALAAISGYAVGTWNPSFLIRSHDLTMQEAGLLAGLGGGLMSFAGTIACGWATDRLVRRDAGWQIGTALLGTAASVPFALGYFLWPAGTLVQLGSLAIPEAFVLYLGFAFFGVWWSVPCIGAVSHLFPAGRVAQATSVLAGVMTLCGIGAGPLIAGSLSDAFAATQGAEALRYALASSVSLLALTCCTLALALPRYRRARTSLQTSLQGC</sequence>
<feature type="domain" description="Major facilitator superfamily (MFS) profile" evidence="7">
    <location>
        <begin position="16"/>
        <end position="421"/>
    </location>
</feature>
<keyword evidence="2" id="KW-0813">Transport</keyword>
<dbReference type="AlphaFoldDB" id="A0A4T0UM80"/>
<feature type="transmembrane region" description="Helical" evidence="6">
    <location>
        <begin position="258"/>
        <end position="279"/>
    </location>
</feature>
<feature type="transmembrane region" description="Helical" evidence="6">
    <location>
        <begin position="108"/>
        <end position="129"/>
    </location>
</feature>
<dbReference type="PANTHER" id="PTHR23505:SF79">
    <property type="entry name" value="PROTEIN SPINSTER"/>
    <property type="match status" value="1"/>
</dbReference>
<dbReference type="InterPro" id="IPR044770">
    <property type="entry name" value="MFS_spinster-like"/>
</dbReference>
<dbReference type="InterPro" id="IPR036259">
    <property type="entry name" value="MFS_trans_sf"/>
</dbReference>
<feature type="transmembrane region" description="Helical" evidence="6">
    <location>
        <begin position="52"/>
        <end position="71"/>
    </location>
</feature>
<dbReference type="RefSeq" id="WP_136554701.1">
    <property type="nucleotide sequence ID" value="NZ_STGJ01000015.1"/>
</dbReference>
<comment type="subcellular location">
    <subcellularLocation>
        <location evidence="1">Membrane</location>
        <topology evidence="1">Multi-pass membrane protein</topology>
    </subcellularLocation>
</comment>
<evidence type="ECO:0000256" key="3">
    <source>
        <dbReference type="ARBA" id="ARBA00022692"/>
    </source>
</evidence>
<evidence type="ECO:0000256" key="4">
    <source>
        <dbReference type="ARBA" id="ARBA00022989"/>
    </source>
</evidence>
<evidence type="ECO:0000256" key="6">
    <source>
        <dbReference type="SAM" id="Phobius"/>
    </source>
</evidence>
<accession>A0A4T0UM80</accession>
<dbReference type="InterPro" id="IPR011701">
    <property type="entry name" value="MFS"/>
</dbReference>
<keyword evidence="3 6" id="KW-0812">Transmembrane</keyword>
<evidence type="ECO:0000256" key="1">
    <source>
        <dbReference type="ARBA" id="ARBA00004141"/>
    </source>
</evidence>
<keyword evidence="5 6" id="KW-0472">Membrane</keyword>
<feature type="transmembrane region" description="Helical" evidence="6">
    <location>
        <begin position="83"/>
        <end position="102"/>
    </location>
</feature>
<feature type="transmembrane region" description="Helical" evidence="6">
    <location>
        <begin position="169"/>
        <end position="189"/>
    </location>
</feature>
<comment type="caution">
    <text evidence="8">The sequence shown here is derived from an EMBL/GenBank/DDBJ whole genome shotgun (WGS) entry which is preliminary data.</text>
</comment>
<dbReference type="SUPFAM" id="SSF103473">
    <property type="entry name" value="MFS general substrate transporter"/>
    <property type="match status" value="1"/>
</dbReference>
<feature type="transmembrane region" description="Helical" evidence="6">
    <location>
        <begin position="396"/>
        <end position="419"/>
    </location>
</feature>
<proteinExistence type="predicted"/>
<keyword evidence="9" id="KW-1185">Reference proteome</keyword>
<feature type="transmembrane region" description="Helical" evidence="6">
    <location>
        <begin position="220"/>
        <end position="238"/>
    </location>
</feature>
<feature type="transmembrane region" description="Helical" evidence="6">
    <location>
        <begin position="291"/>
        <end position="311"/>
    </location>
</feature>
<dbReference type="PANTHER" id="PTHR23505">
    <property type="entry name" value="SPINSTER"/>
    <property type="match status" value="1"/>
</dbReference>
<gene>
    <name evidence="8" type="ORF">E5K04_12765</name>
</gene>
<feature type="transmembrane region" description="Helical" evidence="6">
    <location>
        <begin position="141"/>
        <end position="163"/>
    </location>
</feature>
<keyword evidence="4 6" id="KW-1133">Transmembrane helix</keyword>
<evidence type="ECO:0000313" key="8">
    <source>
        <dbReference type="EMBL" id="TIC79790.1"/>
    </source>
</evidence>
<dbReference type="GO" id="GO:0016020">
    <property type="term" value="C:membrane"/>
    <property type="evidence" value="ECO:0007669"/>
    <property type="project" value="UniProtKB-SubCell"/>
</dbReference>
<dbReference type="Pfam" id="PF07690">
    <property type="entry name" value="MFS_1"/>
    <property type="match status" value="1"/>
</dbReference>
<evidence type="ECO:0000259" key="7">
    <source>
        <dbReference type="PROSITE" id="PS50850"/>
    </source>
</evidence>